<dbReference type="OrthoDB" id="6145874at2759"/>
<accession>A0A1I8Q2Z1</accession>
<keyword evidence="4" id="KW-1185">Reference proteome</keyword>
<name>A0A1I8Q2Z1_STOCA</name>
<organism evidence="3 4">
    <name type="scientific">Stomoxys calcitrans</name>
    <name type="common">Stable fly</name>
    <name type="synonym">Conops calcitrans</name>
    <dbReference type="NCBI Taxonomy" id="35570"/>
    <lineage>
        <taxon>Eukaryota</taxon>
        <taxon>Metazoa</taxon>
        <taxon>Ecdysozoa</taxon>
        <taxon>Arthropoda</taxon>
        <taxon>Hexapoda</taxon>
        <taxon>Insecta</taxon>
        <taxon>Pterygota</taxon>
        <taxon>Neoptera</taxon>
        <taxon>Endopterygota</taxon>
        <taxon>Diptera</taxon>
        <taxon>Brachycera</taxon>
        <taxon>Muscomorpha</taxon>
        <taxon>Muscoidea</taxon>
        <taxon>Muscidae</taxon>
        <taxon>Stomoxys</taxon>
    </lineage>
</organism>
<dbReference type="Pfam" id="PF00147">
    <property type="entry name" value="Fibrinogen_C"/>
    <property type="match status" value="1"/>
</dbReference>
<proteinExistence type="predicted"/>
<dbReference type="VEuPathDB" id="VectorBase:SCAU013393"/>
<sequence length="377" mass="43597">MKCFVHIFILFLGFNCHEIKTIAVFLNETNDSDIDFSVSAALKIGQEIIKLRLEVMDLNMDKQNESLSEIRQIIDENFTKIFDMLKQIQGQDKQQLEKVKIKNLADSGNEATHMPFSTTELTSQNEAETIFRYDIQEKDEPKMCKLNSKGNLICSDLLLPTMCSDSNSLNCVNSQCRVKNSIYGSKSFWISCDGEWTVIQRRINGSVNFYRKWNDYKNGFGDLDGEFWLGLDKLHSLTTIHGPVELYVEMKDFHDVWKFATYDSFSIDNEANKYFMNDPGIYFGNAGDSLRYSQREKFSTYDSDNDSNNSINCASLREGAWWYFRCNTSDPYSNLNGRYYETGLPPDDKTYTGICWKTFHGGNNSMKFVQMKIRAKK</sequence>
<keyword evidence="1" id="KW-0732">Signal</keyword>
<evidence type="ECO:0000313" key="4">
    <source>
        <dbReference type="Proteomes" id="UP000095300"/>
    </source>
</evidence>
<evidence type="ECO:0000259" key="2">
    <source>
        <dbReference type="PROSITE" id="PS51406"/>
    </source>
</evidence>
<reference evidence="3" key="1">
    <citation type="submission" date="2020-05" db="UniProtKB">
        <authorList>
            <consortium name="EnsemblMetazoa"/>
        </authorList>
    </citation>
    <scope>IDENTIFICATION</scope>
    <source>
        <strain evidence="3">USDA</strain>
    </source>
</reference>
<dbReference type="SMART" id="SM00186">
    <property type="entry name" value="FBG"/>
    <property type="match status" value="1"/>
</dbReference>
<dbReference type="PANTHER" id="PTHR19143">
    <property type="entry name" value="FIBRINOGEN/TENASCIN/ANGIOPOEITIN"/>
    <property type="match status" value="1"/>
</dbReference>
<gene>
    <name evidence="3" type="primary">106086786</name>
</gene>
<dbReference type="InterPro" id="IPR014716">
    <property type="entry name" value="Fibrinogen_a/b/g_C_1"/>
</dbReference>
<dbReference type="InterPro" id="IPR050373">
    <property type="entry name" value="Fibrinogen_C-term_domain"/>
</dbReference>
<dbReference type="AlphaFoldDB" id="A0A1I8Q2Z1"/>
<feature type="domain" description="Fibrinogen C-terminal" evidence="2">
    <location>
        <begin position="154"/>
        <end position="377"/>
    </location>
</feature>
<dbReference type="InterPro" id="IPR002181">
    <property type="entry name" value="Fibrinogen_a/b/g_C_dom"/>
</dbReference>
<dbReference type="SUPFAM" id="SSF56496">
    <property type="entry name" value="Fibrinogen C-terminal domain-like"/>
    <property type="match status" value="1"/>
</dbReference>
<evidence type="ECO:0000256" key="1">
    <source>
        <dbReference type="SAM" id="SignalP"/>
    </source>
</evidence>
<dbReference type="Proteomes" id="UP000095300">
    <property type="component" value="Unassembled WGS sequence"/>
</dbReference>
<dbReference type="InterPro" id="IPR036056">
    <property type="entry name" value="Fibrinogen-like_C"/>
</dbReference>
<protein>
    <recommendedName>
        <fullName evidence="2">Fibrinogen C-terminal domain-containing protein</fullName>
    </recommendedName>
</protein>
<dbReference type="Gene3D" id="3.90.215.10">
    <property type="entry name" value="Gamma Fibrinogen, chain A, domain 1"/>
    <property type="match status" value="1"/>
</dbReference>
<dbReference type="PROSITE" id="PS51406">
    <property type="entry name" value="FIBRINOGEN_C_2"/>
    <property type="match status" value="1"/>
</dbReference>
<feature type="signal peptide" evidence="1">
    <location>
        <begin position="1"/>
        <end position="23"/>
    </location>
</feature>
<dbReference type="PANTHER" id="PTHR19143:SF327">
    <property type="entry name" value="FI21813P1-RELATED"/>
    <property type="match status" value="1"/>
</dbReference>
<dbReference type="CDD" id="cd00087">
    <property type="entry name" value="FReD"/>
    <property type="match status" value="1"/>
</dbReference>
<feature type="chain" id="PRO_5009327623" description="Fibrinogen C-terminal domain-containing protein" evidence="1">
    <location>
        <begin position="24"/>
        <end position="377"/>
    </location>
</feature>
<dbReference type="EnsemblMetazoa" id="SCAU013393-RA">
    <property type="protein sequence ID" value="SCAU013393-PA"/>
    <property type="gene ID" value="SCAU013393"/>
</dbReference>
<dbReference type="GO" id="GO:0005615">
    <property type="term" value="C:extracellular space"/>
    <property type="evidence" value="ECO:0007669"/>
    <property type="project" value="TreeGrafter"/>
</dbReference>
<evidence type="ECO:0000313" key="3">
    <source>
        <dbReference type="EnsemblMetazoa" id="SCAU013393-PA"/>
    </source>
</evidence>
<dbReference type="STRING" id="35570.A0A1I8Q2Z1"/>